<protein>
    <submittedName>
        <fullName evidence="1">Uncharacterized protein</fullName>
    </submittedName>
</protein>
<evidence type="ECO:0000313" key="1">
    <source>
        <dbReference type="EMBL" id="GAF05832.1"/>
    </source>
</evidence>
<dbReference type="RefSeq" id="WP_152541919.1">
    <property type="nucleotide sequence ID" value="NZ_BAMD01000134.1"/>
</dbReference>
<dbReference type="AlphaFoldDB" id="W7YBM3"/>
<evidence type="ECO:0000313" key="2">
    <source>
        <dbReference type="Proteomes" id="UP000019402"/>
    </source>
</evidence>
<accession>W7YBM3</accession>
<dbReference type="Gene3D" id="2.40.360.20">
    <property type="match status" value="1"/>
</dbReference>
<proteinExistence type="predicted"/>
<dbReference type="PROSITE" id="PS51257">
    <property type="entry name" value="PROKAR_LIPOPROTEIN"/>
    <property type="match status" value="1"/>
</dbReference>
<keyword evidence="2" id="KW-1185">Reference proteome</keyword>
<dbReference type="Proteomes" id="UP000019402">
    <property type="component" value="Unassembled WGS sequence"/>
</dbReference>
<organism evidence="1 2">
    <name type="scientific">Saccharicrinis fermentans DSM 9555 = JCM 21142</name>
    <dbReference type="NCBI Taxonomy" id="869213"/>
    <lineage>
        <taxon>Bacteria</taxon>
        <taxon>Pseudomonadati</taxon>
        <taxon>Bacteroidota</taxon>
        <taxon>Bacteroidia</taxon>
        <taxon>Marinilabiliales</taxon>
        <taxon>Marinilabiliaceae</taxon>
        <taxon>Saccharicrinis</taxon>
    </lineage>
</organism>
<gene>
    <name evidence="1" type="ORF">JCM21142_114586</name>
</gene>
<sequence length="219" mass="25692">MKYRIYQLLSLMFIVTSCTKDDEVLKKDVFYPLSVGNKWTYEIYNANNNLSTEEQFFSVVKDTILISESELYEAFIVETYTTSEDNYKWKIFQGHDSNSNLVQYGAQVQGASIIDKSIQFRKNVKTGDSWNYNHLVYNEEDGIRSDVNEMECIKLDTTITTKAGTFTCIKYYDKFKRRESSNEKNLYYINPEVGLIRYTLIYNGKVLIETSLKEYHIVD</sequence>
<dbReference type="OrthoDB" id="9781289at2"/>
<dbReference type="EMBL" id="BAMD01000134">
    <property type="protein sequence ID" value="GAF05832.1"/>
    <property type="molecule type" value="Genomic_DNA"/>
</dbReference>
<name>W7YBM3_9BACT</name>
<comment type="caution">
    <text evidence="1">The sequence shown here is derived from an EMBL/GenBank/DDBJ whole genome shotgun (WGS) entry which is preliminary data.</text>
</comment>
<reference evidence="1 2" key="1">
    <citation type="journal article" date="2014" name="Genome Announc.">
        <title>Draft Genome Sequence of Cytophaga fermentans JCM 21142T, a Facultative Anaerobe Isolated from Marine Mud.</title>
        <authorList>
            <person name="Starns D."/>
            <person name="Oshima K."/>
            <person name="Suda W."/>
            <person name="Iino T."/>
            <person name="Yuki M."/>
            <person name="Inoue J."/>
            <person name="Kitamura K."/>
            <person name="Iida T."/>
            <person name="Darby A."/>
            <person name="Hattori M."/>
            <person name="Ohkuma M."/>
        </authorList>
    </citation>
    <scope>NUCLEOTIDE SEQUENCE [LARGE SCALE GENOMIC DNA]</scope>
    <source>
        <strain evidence="1 2">JCM 21142</strain>
    </source>
</reference>